<keyword evidence="6" id="KW-1185">Reference proteome</keyword>
<dbReference type="InterPro" id="IPR003833">
    <property type="entry name" value="CT_C_D"/>
</dbReference>
<dbReference type="SUPFAM" id="SSF50891">
    <property type="entry name" value="Cyclophilin-like"/>
    <property type="match status" value="1"/>
</dbReference>
<gene>
    <name evidence="5" type="primary">pxpB</name>
    <name evidence="5" type="ORF">HQ865_05275</name>
</gene>
<dbReference type="NCBIfam" id="TIGR00370">
    <property type="entry name" value="5-oxoprolinase subunit PxpB"/>
    <property type="match status" value="1"/>
</dbReference>
<dbReference type="Gene3D" id="3.30.1360.40">
    <property type="match status" value="1"/>
</dbReference>
<dbReference type="SUPFAM" id="SSF160467">
    <property type="entry name" value="PH0987 N-terminal domain-like"/>
    <property type="match status" value="1"/>
</dbReference>
<dbReference type="SMART" id="SM00796">
    <property type="entry name" value="AHS1"/>
    <property type="match status" value="1"/>
</dbReference>
<reference evidence="5 6" key="1">
    <citation type="submission" date="2020-05" db="EMBL/GenBank/DDBJ databases">
        <title>Mucilaginibacter mali sp. nov.</title>
        <authorList>
            <person name="Kim H.S."/>
            <person name="Lee K.C."/>
            <person name="Suh M.K."/>
            <person name="Kim J.-S."/>
            <person name="Han K.-I."/>
            <person name="Eom M.K."/>
            <person name="Shin Y.K."/>
            <person name="Lee J.-S."/>
        </authorList>
    </citation>
    <scope>NUCLEOTIDE SEQUENCE [LARGE SCALE GENOMIC DNA]</scope>
    <source>
        <strain evidence="5 6">G2-14</strain>
    </source>
</reference>
<dbReference type="Pfam" id="PF02682">
    <property type="entry name" value="CT_C_D"/>
    <property type="match status" value="1"/>
</dbReference>
<dbReference type="EMBL" id="CP054139">
    <property type="protein sequence ID" value="QKJ29187.1"/>
    <property type="molecule type" value="Genomic_DNA"/>
</dbReference>
<dbReference type="RefSeq" id="WP_173413882.1">
    <property type="nucleotide sequence ID" value="NZ_CP054139.1"/>
</dbReference>
<dbReference type="InterPro" id="IPR010016">
    <property type="entry name" value="PxpB"/>
</dbReference>
<organism evidence="5 6">
    <name type="scientific">Mucilaginibacter mali</name>
    <dbReference type="NCBI Taxonomy" id="2740462"/>
    <lineage>
        <taxon>Bacteria</taxon>
        <taxon>Pseudomonadati</taxon>
        <taxon>Bacteroidota</taxon>
        <taxon>Sphingobacteriia</taxon>
        <taxon>Sphingobacteriales</taxon>
        <taxon>Sphingobacteriaceae</taxon>
        <taxon>Mucilaginibacter</taxon>
    </lineage>
</organism>
<accession>A0A7D4Q1T4</accession>
<dbReference type="PANTHER" id="PTHR34698:SF2">
    <property type="entry name" value="5-OXOPROLINASE SUBUNIT B"/>
    <property type="match status" value="1"/>
</dbReference>
<dbReference type="EC" id="3.5.2.9" evidence="5"/>
<dbReference type="PANTHER" id="PTHR34698">
    <property type="entry name" value="5-OXOPROLINASE SUBUNIT B"/>
    <property type="match status" value="1"/>
</dbReference>
<dbReference type="KEGG" id="mmab:HQ865_05275"/>
<protein>
    <submittedName>
        <fullName evidence="5">5-oxoprolinase subunit PxpB</fullName>
        <ecNumber evidence="5">3.5.2.9</ecNumber>
    </submittedName>
</protein>
<evidence type="ECO:0000256" key="3">
    <source>
        <dbReference type="ARBA" id="ARBA00022840"/>
    </source>
</evidence>
<dbReference type="InterPro" id="IPR029000">
    <property type="entry name" value="Cyclophilin-like_dom_sf"/>
</dbReference>
<evidence type="ECO:0000259" key="4">
    <source>
        <dbReference type="SMART" id="SM00796"/>
    </source>
</evidence>
<dbReference type="AlphaFoldDB" id="A0A7D4Q1T4"/>
<evidence type="ECO:0000256" key="1">
    <source>
        <dbReference type="ARBA" id="ARBA00022741"/>
    </source>
</evidence>
<proteinExistence type="predicted"/>
<evidence type="ECO:0000256" key="2">
    <source>
        <dbReference type="ARBA" id="ARBA00022801"/>
    </source>
</evidence>
<dbReference type="GO" id="GO:0005524">
    <property type="term" value="F:ATP binding"/>
    <property type="evidence" value="ECO:0007669"/>
    <property type="project" value="UniProtKB-KW"/>
</dbReference>
<evidence type="ECO:0000313" key="5">
    <source>
        <dbReference type="EMBL" id="QKJ29187.1"/>
    </source>
</evidence>
<dbReference type="GO" id="GO:0017168">
    <property type="term" value="F:5-oxoprolinase (ATP-hydrolyzing) activity"/>
    <property type="evidence" value="ECO:0007669"/>
    <property type="project" value="UniProtKB-EC"/>
</dbReference>
<keyword evidence="1" id="KW-0547">Nucleotide-binding</keyword>
<keyword evidence="3" id="KW-0067">ATP-binding</keyword>
<name>A0A7D4Q1T4_9SPHI</name>
<keyword evidence="2 5" id="KW-0378">Hydrolase</keyword>
<evidence type="ECO:0000313" key="6">
    <source>
        <dbReference type="Proteomes" id="UP000505355"/>
    </source>
</evidence>
<feature type="domain" description="Carboxyltransferase" evidence="4">
    <location>
        <begin position="7"/>
        <end position="217"/>
    </location>
</feature>
<dbReference type="Gene3D" id="2.40.100.10">
    <property type="entry name" value="Cyclophilin-like"/>
    <property type="match status" value="1"/>
</dbReference>
<dbReference type="Proteomes" id="UP000505355">
    <property type="component" value="Chromosome"/>
</dbReference>
<sequence>MIKTSAYTGYQLNEQAVTLNFGNEISEELLALITRAGHLLNAKPFPGFRSIVPAYTTLSVFFDPIALLNSILPGHDCLTKISMYLENQLKQPADSSENKGRDMIIPVLYGSEYGPDLEELAQRHGLRPEAVTAMHTEVCYTVYMIGFTPGFAYLGGLDERLFSPRKDTPRSKVPAGSVGIAGMQTGIYPFATPGGWQIIGRTPLKMFDPEREQPALLQAGDKVSFKAIDEETFYRLLST</sequence>